<proteinExistence type="predicted"/>
<keyword evidence="2" id="KW-1185">Reference proteome</keyword>
<comment type="caution">
    <text evidence="1">The sequence shown here is derived from an EMBL/GenBank/DDBJ whole genome shotgun (WGS) entry which is preliminary data.</text>
</comment>
<reference evidence="1" key="1">
    <citation type="submission" date="2022-04" db="EMBL/GenBank/DDBJ databases">
        <title>Genome of the entomopathogenic fungus Entomophthora muscae.</title>
        <authorList>
            <person name="Elya C."/>
            <person name="Lovett B.R."/>
            <person name="Lee E."/>
            <person name="Macias A.M."/>
            <person name="Hajek A.E."/>
            <person name="De Bivort B.L."/>
            <person name="Kasson M.T."/>
            <person name="De Fine Licht H.H."/>
            <person name="Stajich J.E."/>
        </authorList>
    </citation>
    <scope>NUCLEOTIDE SEQUENCE</scope>
    <source>
        <strain evidence="1">Berkeley</strain>
    </source>
</reference>
<dbReference type="EMBL" id="QTSX02004262">
    <property type="protein sequence ID" value="KAJ9067297.1"/>
    <property type="molecule type" value="Genomic_DNA"/>
</dbReference>
<accession>A0ACC2SY68</accession>
<evidence type="ECO:0000313" key="1">
    <source>
        <dbReference type="EMBL" id="KAJ9067297.1"/>
    </source>
</evidence>
<name>A0ACC2SY68_9FUNG</name>
<evidence type="ECO:0000313" key="2">
    <source>
        <dbReference type="Proteomes" id="UP001165960"/>
    </source>
</evidence>
<sequence>MNLFTDCLLKMTDPTEPTESPRPNSAFPVDMRNWALNSIRSPVEVLEIIPDMSLIPESFLSYSSFFEADMSVLEKLGDDKDTLQGLADWLSGTDLNYLQLKEPEKVYIPELGVPQMPDKLPIIAQKVTNSCFQRFPNLKLQGVVKPALRSRNPQEIFDESSKPDPGYDLSAGFEDAVSKLLQQDFLPEPSTSNSADFEIQRPEIVPEPAKEAVRPKPNKTSQTSKELRNSQLNRFLSTVIDFADAMVPDRDNNPELDLVFFDGENKILSLITVVKAEKLIVKAIAENALELLSDDTLGDLFRLLQNTILYAETKSIFSSTPSDTRTPKEIESECLAVEAAVAAARLTLQLTNNLGTRFSKTLYNETLVTSSLNLVRHQLDHTILPALDVLAEVPQTFEDAKSQILLFVRNHQSRLCKLALGISGFAQEFGVFLKSNELAFNIIINLVFTCLTALFSELVRASKLAIFSPGASVNFKKQFQSVLQTIFVLYPEQRSLVVEEVINSLINLPADKRSHKSFRLLDGKCIHIATAIVLQLTQSCAELSICKPLVASPDYSRLQAENFSTVSESFPAVVELFISGCRAGLEDSNKVVSPVLQFLLTRASKGKGPNEAEYRQILDTMVEDSLEVLNLPEWPAAEIFLRGLCIRLFKIADDGNDIALKSLAIDYLGTIASRIKKHSAELLIASYEEFTSEMESSDLISSVLHLPDELGMDTSGLVLKSLWTCFERLARYLKAVSSEEPAYECARQFFFCDWGQYFAQPWANLVANAPEGKETRDFIKGCLSKIIKQSCSKETSDSLFVTEQLKVSNRGIACALNEAAACKSKLYKHFDPIMAMILKCTEATSLNHRARAVKALAVILKDCPDIISMEKVQKCMRLRLQDTSKAVRSAAVDFIGRCMTSQPELSQEYYSDICERILDTGVSIRQRVIKILKDISKTADSATLADIGCKILMRTQDSEVNVKVLAVTTLQSIWFSPLEGHELPSDCEALLKDSQQLRLESLPPVCQKQLMGRAQMIIDMVTALASSPANDQLISEFLSKSLERPPEPRSEAAVRHWSTCSVIGRLLIDCFFHHLILLNRDANKESICNTLRALVAFGTTGGLLVPAMHLTTLFPFINWSQDTLDQKNMFYAYKIYNFTLPRLENPNIQLLKRVETQIIATIARVAMPVLNESIPCLCHVAFIIDSRRDKAFKVYVSCLAKLKSNHEGPEQGEPAQNDALVVRLLVLLGLFGQNMDFSCIKSGSSKILLTDDRVNETYDCMFHFMGSKKIPIRAAAVQGLGHLCIAFPKLLLREELRASLLEALASDDKAVKSKLLGFLINYLNHDPTKLSIENIVSSQTPSDKQLSGSSDNLSDAGICSSIVQNLLPSIVECILTDEFEIQWQGLQFIGLVLEQGHINPVMCLPVLVALQTESTKSLSKLAGDIYNKLESKFPKLLYSRNAEVFQCVFNYHCRRGQKIPPKGYHPLLDSELPRALLHFMYSPIRALSSRRVEFFKSILNFFDIATKNDDTEPEFLKFLAENVSALEYQTPDEVHDLLTLVARAIVPGESALQHLEGNTANSQDMTEAKAVEVADATSLLLILKHSLQARYGLRNPKAFKEKVLASQPFNTIPWETFKFGQHSAHRLKVLFDRDLTFIRPDESLLTGAASKPRSAKKPKGPPKPSAKAELSSEDELMYNIENASEQESDESLEDMEP</sequence>
<organism evidence="1 2">
    <name type="scientific">Entomophthora muscae</name>
    <dbReference type="NCBI Taxonomy" id="34485"/>
    <lineage>
        <taxon>Eukaryota</taxon>
        <taxon>Fungi</taxon>
        <taxon>Fungi incertae sedis</taxon>
        <taxon>Zoopagomycota</taxon>
        <taxon>Entomophthoromycotina</taxon>
        <taxon>Entomophthoromycetes</taxon>
        <taxon>Entomophthorales</taxon>
        <taxon>Entomophthoraceae</taxon>
        <taxon>Entomophthora</taxon>
    </lineage>
</organism>
<protein>
    <submittedName>
        <fullName evidence="1">Sister chromatid cohesion protein 2</fullName>
    </submittedName>
</protein>
<dbReference type="Proteomes" id="UP001165960">
    <property type="component" value="Unassembled WGS sequence"/>
</dbReference>
<gene>
    <name evidence="1" type="primary">SCC2</name>
    <name evidence="1" type="ORF">DSO57_1000879</name>
</gene>